<protein>
    <submittedName>
        <fullName evidence="1">Uncharacterized protein</fullName>
    </submittedName>
</protein>
<gene>
    <name evidence="1" type="ORF">BGE01nite_54630</name>
</gene>
<name>A0A512MHG5_9BACT</name>
<dbReference type="Proteomes" id="UP000321577">
    <property type="component" value="Unassembled WGS sequence"/>
</dbReference>
<keyword evidence="2" id="KW-1185">Reference proteome</keyword>
<evidence type="ECO:0000313" key="2">
    <source>
        <dbReference type="Proteomes" id="UP000321577"/>
    </source>
</evidence>
<evidence type="ECO:0000313" key="1">
    <source>
        <dbReference type="EMBL" id="GEP46172.1"/>
    </source>
</evidence>
<reference evidence="1 2" key="1">
    <citation type="submission" date="2019-07" db="EMBL/GenBank/DDBJ databases">
        <title>Whole genome shotgun sequence of Brevifollis gellanilyticus NBRC 108608.</title>
        <authorList>
            <person name="Hosoyama A."/>
            <person name="Uohara A."/>
            <person name="Ohji S."/>
            <person name="Ichikawa N."/>
        </authorList>
    </citation>
    <scope>NUCLEOTIDE SEQUENCE [LARGE SCALE GENOMIC DNA]</scope>
    <source>
        <strain evidence="1 2">NBRC 108608</strain>
    </source>
</reference>
<accession>A0A512MHG5</accession>
<sequence length="144" mass="15022">MSSKNIKDISAQTEHGKALGTVGNNLAAWETRPWTLQRLPGVIALSSTSETMLASHEGCLVTFSHGSATTYSIPADSGLAVPVGARVRIMRLGGQITVVGSGATVRFANVSTNAKDNLSNVYAVGELIKIAANTWVFTGDTSTT</sequence>
<organism evidence="1 2">
    <name type="scientific">Brevifollis gellanilyticus</name>
    <dbReference type="NCBI Taxonomy" id="748831"/>
    <lineage>
        <taxon>Bacteria</taxon>
        <taxon>Pseudomonadati</taxon>
        <taxon>Verrucomicrobiota</taxon>
        <taxon>Verrucomicrobiia</taxon>
        <taxon>Verrucomicrobiales</taxon>
        <taxon>Verrucomicrobiaceae</taxon>
    </lineage>
</organism>
<dbReference type="EMBL" id="BKAG01000075">
    <property type="protein sequence ID" value="GEP46172.1"/>
    <property type="molecule type" value="Genomic_DNA"/>
</dbReference>
<comment type="caution">
    <text evidence="1">The sequence shown here is derived from an EMBL/GenBank/DDBJ whole genome shotgun (WGS) entry which is preliminary data.</text>
</comment>
<dbReference type="AlphaFoldDB" id="A0A512MHG5"/>
<proteinExistence type="predicted"/>
<dbReference type="RefSeq" id="WP_146855797.1">
    <property type="nucleotide sequence ID" value="NZ_BKAG01000075.1"/>
</dbReference>